<evidence type="ECO:0008006" key="3">
    <source>
        <dbReference type="Google" id="ProtNLM"/>
    </source>
</evidence>
<protein>
    <recommendedName>
        <fullName evidence="3">PIN domain-containing protein</fullName>
    </recommendedName>
</protein>
<dbReference type="Gene3D" id="3.40.50.1010">
    <property type="entry name" value="5'-nuclease"/>
    <property type="match status" value="1"/>
</dbReference>
<reference evidence="2" key="1">
    <citation type="journal article" date="2019" name="Int. J. Syst. Evol. Microbiol.">
        <title>The Global Catalogue of Microorganisms (GCM) 10K type strain sequencing project: providing services to taxonomists for standard genome sequencing and annotation.</title>
        <authorList>
            <consortium name="The Broad Institute Genomics Platform"/>
            <consortium name="The Broad Institute Genome Sequencing Center for Infectious Disease"/>
            <person name="Wu L."/>
            <person name="Ma J."/>
        </authorList>
    </citation>
    <scope>NUCLEOTIDE SEQUENCE [LARGE SCALE GENOMIC DNA]</scope>
    <source>
        <strain evidence="2">JCM 1405</strain>
    </source>
</reference>
<evidence type="ECO:0000313" key="2">
    <source>
        <dbReference type="Proteomes" id="UP001500339"/>
    </source>
</evidence>
<dbReference type="RefSeq" id="WP_343770950.1">
    <property type="nucleotide sequence ID" value="NZ_BAAACF010000006.1"/>
</dbReference>
<name>A0ABP3UGI9_9CLOT</name>
<dbReference type="Proteomes" id="UP001500339">
    <property type="component" value="Unassembled WGS sequence"/>
</dbReference>
<gene>
    <name evidence="1" type="ORF">GCM10008905_29860</name>
</gene>
<comment type="caution">
    <text evidence="1">The sequence shown here is derived from an EMBL/GenBank/DDBJ whole genome shotgun (WGS) entry which is preliminary data.</text>
</comment>
<keyword evidence="2" id="KW-1185">Reference proteome</keyword>
<accession>A0ABP3UGI9</accession>
<proteinExistence type="predicted"/>
<dbReference type="EMBL" id="BAAACF010000006">
    <property type="protein sequence ID" value="GAA0729628.1"/>
    <property type="molecule type" value="Genomic_DNA"/>
</dbReference>
<sequence length="147" mass="17073">MSNKVYLLDSNIVIKIWREYPDLFNDIKNHGRIDFKISHNVAGELSKKEFKNVDGVPVLTNKFIELLDHIIDEDLCKIKGDYRSFYSIDGNKISRNDYELICICESNEKYILVTEDKKLFDSGKVLLGNSKIIGFDEFLNELDKAFL</sequence>
<organism evidence="1 2">
    <name type="scientific">Clostridium malenominatum</name>
    <dbReference type="NCBI Taxonomy" id="1539"/>
    <lineage>
        <taxon>Bacteria</taxon>
        <taxon>Bacillati</taxon>
        <taxon>Bacillota</taxon>
        <taxon>Clostridia</taxon>
        <taxon>Eubacteriales</taxon>
        <taxon>Clostridiaceae</taxon>
        <taxon>Clostridium</taxon>
    </lineage>
</organism>
<dbReference type="InterPro" id="IPR029060">
    <property type="entry name" value="PIN-like_dom_sf"/>
</dbReference>
<dbReference type="SUPFAM" id="SSF88723">
    <property type="entry name" value="PIN domain-like"/>
    <property type="match status" value="1"/>
</dbReference>
<evidence type="ECO:0000313" key="1">
    <source>
        <dbReference type="EMBL" id="GAA0729628.1"/>
    </source>
</evidence>